<dbReference type="STRING" id="648782.SAMN04488554_1514"/>
<dbReference type="Proteomes" id="UP000199220">
    <property type="component" value="Unassembled WGS sequence"/>
</dbReference>
<dbReference type="AlphaFoldDB" id="A0A1H5G224"/>
<protein>
    <recommendedName>
        <fullName evidence="2">DUF222 domain-containing protein</fullName>
    </recommendedName>
</protein>
<keyword evidence="4" id="KW-1185">Reference proteome</keyword>
<reference evidence="4" key="1">
    <citation type="submission" date="2016-10" db="EMBL/GenBank/DDBJ databases">
        <authorList>
            <person name="Varghese N."/>
            <person name="Submissions S."/>
        </authorList>
    </citation>
    <scope>NUCLEOTIDE SEQUENCE [LARGE SCALE GENOMIC DNA]</scope>
    <source>
        <strain evidence="4">DSM 21368</strain>
    </source>
</reference>
<evidence type="ECO:0000313" key="3">
    <source>
        <dbReference type="EMBL" id="SEE09611.1"/>
    </source>
</evidence>
<evidence type="ECO:0000256" key="1">
    <source>
        <dbReference type="SAM" id="MobiDB-lite"/>
    </source>
</evidence>
<feature type="compositionally biased region" description="Gly residues" evidence="1">
    <location>
        <begin position="299"/>
        <end position="313"/>
    </location>
</feature>
<feature type="region of interest" description="Disordered" evidence="1">
    <location>
        <begin position="281"/>
        <end position="313"/>
    </location>
</feature>
<sequence>MTLTTISRGRVLARVEALVAEARELASIDLVDEVESAELPRLINAVEELGRVQQAVSVSAARAMEADGGWALSGARTFASWWAMRTGHHQVAARGEVKTARDVRDHLPGAGVALAAGEISGDHLQALSRHATRTQRLRDRLRDEDMGEEFLLTHARAMDATSFVKVVKAWAVAADPEAADRDWVEDSTAEHMFLSKTMGGWAFRGWLGDASGAALDEMLTARMGVPAAGDDRLPSQRRAAALLDVARQMLDSGELSPGARVRPHVAVTVSLETMERLIESSDPARQGLAPVPSLQPGPCRGGSGGSGATGGPGGVQGVLDGVCGTDGEANAEDPLEGVVISTAIDPEVMRGAEPATLADETPIAPALLARLACEGEFHRVIFGPESEVLDAGRTRRLFSSAQARAVIARDRHCQYPGCHAPPGRGEVHHSIWWRKQHGNTDVRDGVLLCWHHHDWVHQMTITIRRSGGRWRFYKPSGLEITAQPLAA</sequence>
<dbReference type="InterPro" id="IPR003615">
    <property type="entry name" value="HNH_nuc"/>
</dbReference>
<accession>A0A1H5G224</accession>
<proteinExistence type="predicted"/>
<feature type="domain" description="DUF222" evidence="2">
    <location>
        <begin position="47"/>
        <end position="275"/>
    </location>
</feature>
<gene>
    <name evidence="3" type="ORF">SAMN04488554_1514</name>
</gene>
<dbReference type="EMBL" id="FNTX01000001">
    <property type="protein sequence ID" value="SEE09611.1"/>
    <property type="molecule type" value="Genomic_DNA"/>
</dbReference>
<organism evidence="3 4">
    <name type="scientific">Ruania alba</name>
    <dbReference type="NCBI Taxonomy" id="648782"/>
    <lineage>
        <taxon>Bacteria</taxon>
        <taxon>Bacillati</taxon>
        <taxon>Actinomycetota</taxon>
        <taxon>Actinomycetes</taxon>
        <taxon>Micrococcales</taxon>
        <taxon>Ruaniaceae</taxon>
        <taxon>Ruania</taxon>
    </lineage>
</organism>
<feature type="domain" description="DUF222" evidence="2">
    <location>
        <begin position="323"/>
        <end position="410"/>
    </location>
</feature>
<name>A0A1H5G224_9MICO</name>
<dbReference type="RefSeq" id="WP_175476974.1">
    <property type="nucleotide sequence ID" value="NZ_FNTX01000001.1"/>
</dbReference>
<dbReference type="InterPro" id="IPR003870">
    <property type="entry name" value="DUF222"/>
</dbReference>
<evidence type="ECO:0000259" key="2">
    <source>
        <dbReference type="Pfam" id="PF02720"/>
    </source>
</evidence>
<dbReference type="Pfam" id="PF02720">
    <property type="entry name" value="DUF222"/>
    <property type="match status" value="2"/>
</dbReference>
<dbReference type="CDD" id="cd00085">
    <property type="entry name" value="HNHc"/>
    <property type="match status" value="1"/>
</dbReference>
<evidence type="ECO:0000313" key="4">
    <source>
        <dbReference type="Proteomes" id="UP000199220"/>
    </source>
</evidence>